<gene>
    <name evidence="10" type="primary">queC</name>
    <name evidence="11" type="ORF">EDD57_12224</name>
</gene>
<comment type="catalytic activity">
    <reaction evidence="9 10">
        <text>7-carboxy-7-carbaguanine + NH4(+) + 2 ATP = 7-cyano-7-carbaguanine + 2 AMP + 2 diphosphate + 2 H(+)</text>
        <dbReference type="Rhea" id="RHEA:27982"/>
        <dbReference type="ChEBI" id="CHEBI:15378"/>
        <dbReference type="ChEBI" id="CHEBI:28938"/>
        <dbReference type="ChEBI" id="CHEBI:30616"/>
        <dbReference type="ChEBI" id="CHEBI:33019"/>
        <dbReference type="ChEBI" id="CHEBI:45075"/>
        <dbReference type="ChEBI" id="CHEBI:61036"/>
        <dbReference type="ChEBI" id="CHEBI:456215"/>
        <dbReference type="EC" id="6.3.4.20"/>
    </reaction>
</comment>
<keyword evidence="6 10" id="KW-0067">ATP-binding</keyword>
<evidence type="ECO:0000256" key="6">
    <source>
        <dbReference type="ARBA" id="ARBA00022840"/>
    </source>
</evidence>
<evidence type="ECO:0000256" key="8">
    <source>
        <dbReference type="ARBA" id="ARBA00039149"/>
    </source>
</evidence>
<dbReference type="HAMAP" id="MF_01633">
    <property type="entry name" value="QueC"/>
    <property type="match status" value="1"/>
</dbReference>
<organism evidence="11 12">
    <name type="scientific">Baia soyae</name>
    <dbReference type="NCBI Taxonomy" id="1544746"/>
    <lineage>
        <taxon>Bacteria</taxon>
        <taxon>Bacillati</taxon>
        <taxon>Bacillota</taxon>
        <taxon>Bacilli</taxon>
        <taxon>Bacillales</taxon>
        <taxon>Thermoactinomycetaceae</taxon>
        <taxon>Baia</taxon>
    </lineage>
</organism>
<proteinExistence type="inferred from homology"/>
<comment type="pathway">
    <text evidence="1 10">Purine metabolism; 7-cyano-7-deazaguanine biosynthesis.</text>
</comment>
<keyword evidence="10" id="KW-0671">Queuosine biosynthesis</keyword>
<accession>A0A4R2RUC8</accession>
<keyword evidence="5 10" id="KW-0862">Zinc</keyword>
<evidence type="ECO:0000256" key="7">
    <source>
        <dbReference type="ARBA" id="ARBA00037993"/>
    </source>
</evidence>
<dbReference type="OrthoDB" id="9789567at2"/>
<feature type="binding site" evidence="10">
    <location>
        <position position="200"/>
    </location>
    <ligand>
        <name>Zn(2+)</name>
        <dbReference type="ChEBI" id="CHEBI:29105"/>
    </ligand>
</feature>
<dbReference type="EMBL" id="SLXV01000022">
    <property type="protein sequence ID" value="TCP66519.1"/>
    <property type="molecule type" value="Genomic_DNA"/>
</dbReference>
<dbReference type="PANTHER" id="PTHR42914">
    <property type="entry name" value="7-CYANO-7-DEAZAGUANINE SYNTHASE"/>
    <property type="match status" value="1"/>
</dbReference>
<dbReference type="UniPathway" id="UPA00391"/>
<evidence type="ECO:0000256" key="3">
    <source>
        <dbReference type="ARBA" id="ARBA00022723"/>
    </source>
</evidence>
<dbReference type="NCBIfam" id="TIGR00364">
    <property type="entry name" value="7-cyano-7-deazaguanine synthase QueC"/>
    <property type="match status" value="1"/>
</dbReference>
<feature type="binding site" evidence="10">
    <location>
        <begin position="8"/>
        <end position="18"/>
    </location>
    <ligand>
        <name>ATP</name>
        <dbReference type="ChEBI" id="CHEBI:30616"/>
    </ligand>
</feature>
<dbReference type="RefSeq" id="WP_131848993.1">
    <property type="nucleotide sequence ID" value="NZ_SLXV01000022.1"/>
</dbReference>
<dbReference type="InterPro" id="IPR018317">
    <property type="entry name" value="QueC"/>
</dbReference>
<name>A0A4R2RUC8_9BACL</name>
<dbReference type="SUPFAM" id="SSF52402">
    <property type="entry name" value="Adenine nucleotide alpha hydrolases-like"/>
    <property type="match status" value="1"/>
</dbReference>
<evidence type="ECO:0000313" key="12">
    <source>
        <dbReference type="Proteomes" id="UP000294746"/>
    </source>
</evidence>
<dbReference type="GO" id="GO:0016879">
    <property type="term" value="F:ligase activity, forming carbon-nitrogen bonds"/>
    <property type="evidence" value="ECO:0007669"/>
    <property type="project" value="UniProtKB-UniRule"/>
</dbReference>
<dbReference type="PANTHER" id="PTHR42914:SF1">
    <property type="entry name" value="7-CYANO-7-DEAZAGUANINE SYNTHASE"/>
    <property type="match status" value="1"/>
</dbReference>
<comment type="cofactor">
    <cofactor evidence="10">
        <name>Zn(2+)</name>
        <dbReference type="ChEBI" id="CHEBI:29105"/>
    </cofactor>
    <text evidence="10">Binds 1 zinc ion per subunit.</text>
</comment>
<keyword evidence="4 10" id="KW-0547">Nucleotide-binding</keyword>
<comment type="caution">
    <text evidence="11">The sequence shown here is derived from an EMBL/GenBank/DDBJ whole genome shotgun (WGS) entry which is preliminary data.</text>
</comment>
<dbReference type="GO" id="GO:0008616">
    <property type="term" value="P:tRNA queuosine(34) biosynthetic process"/>
    <property type="evidence" value="ECO:0007669"/>
    <property type="project" value="UniProtKB-UniRule"/>
</dbReference>
<keyword evidence="12" id="KW-1185">Reference proteome</keyword>
<evidence type="ECO:0000256" key="2">
    <source>
        <dbReference type="ARBA" id="ARBA00022598"/>
    </source>
</evidence>
<comment type="function">
    <text evidence="10">Catalyzes the ATP-dependent conversion of 7-carboxy-7-deazaguanine (CDG) to 7-cyano-7-deazaguanine (preQ(0)).</text>
</comment>
<evidence type="ECO:0000256" key="5">
    <source>
        <dbReference type="ARBA" id="ARBA00022833"/>
    </source>
</evidence>
<dbReference type="Gene3D" id="3.40.50.620">
    <property type="entry name" value="HUPs"/>
    <property type="match status" value="1"/>
</dbReference>
<dbReference type="Proteomes" id="UP000294746">
    <property type="component" value="Unassembled WGS sequence"/>
</dbReference>
<feature type="binding site" evidence="10">
    <location>
        <position position="197"/>
    </location>
    <ligand>
        <name>Zn(2+)</name>
        <dbReference type="ChEBI" id="CHEBI:29105"/>
    </ligand>
</feature>
<protein>
    <recommendedName>
        <fullName evidence="8 10">7-cyano-7-deazaguanine synthase</fullName>
        <ecNumber evidence="8 10">6.3.4.20</ecNumber>
    </recommendedName>
    <alternativeName>
        <fullName evidence="10">7-cyano-7-carbaguanine synthase</fullName>
    </alternativeName>
    <alternativeName>
        <fullName evidence="10">PreQ(0) synthase</fullName>
    </alternativeName>
    <alternativeName>
        <fullName evidence="10">Queuosine biosynthesis protein QueC</fullName>
    </alternativeName>
</protein>
<dbReference type="CDD" id="cd01995">
    <property type="entry name" value="QueC-like"/>
    <property type="match status" value="1"/>
</dbReference>
<dbReference type="InterPro" id="IPR014729">
    <property type="entry name" value="Rossmann-like_a/b/a_fold"/>
</dbReference>
<feature type="binding site" evidence="10">
    <location>
        <position position="189"/>
    </location>
    <ligand>
        <name>Zn(2+)</name>
        <dbReference type="ChEBI" id="CHEBI:29105"/>
    </ligand>
</feature>
<comment type="subunit">
    <text evidence="10">Homodimer.</text>
</comment>
<dbReference type="Pfam" id="PF06508">
    <property type="entry name" value="QueC"/>
    <property type="match status" value="1"/>
</dbReference>
<sequence length="231" mass="25300">MKKAVVVLSGGLDSATCVGIAKKEGWDIYPITFLYGQRHQHEVEKARLIAQHYGISDHKIVDVQFLGDIGGSSLTNHSIDVPTSGLTDDIPNTYVPGRNLIFLSLATAYAEVIGAEAIFTGVNALDYSGYPDCRPEFIQSMNETILLATKTGVTDNKLSIQTPIIHKTKAEIVEMGMKLGVPYHLTTSCYQGMEKACGECDSCLLRIEGFKKNQASDPIEYQIPIDWRGSL</sequence>
<keyword evidence="3 10" id="KW-0479">Metal-binding</keyword>
<keyword evidence="2 10" id="KW-0436">Ligase</keyword>
<evidence type="ECO:0000313" key="11">
    <source>
        <dbReference type="EMBL" id="TCP66519.1"/>
    </source>
</evidence>
<comment type="similarity">
    <text evidence="7 10">Belongs to the QueC family.</text>
</comment>
<evidence type="ECO:0000256" key="1">
    <source>
        <dbReference type="ARBA" id="ARBA00005061"/>
    </source>
</evidence>
<dbReference type="PIRSF" id="PIRSF006293">
    <property type="entry name" value="ExsB"/>
    <property type="match status" value="1"/>
</dbReference>
<dbReference type="GO" id="GO:0008270">
    <property type="term" value="F:zinc ion binding"/>
    <property type="evidence" value="ECO:0007669"/>
    <property type="project" value="UniProtKB-UniRule"/>
</dbReference>
<dbReference type="AlphaFoldDB" id="A0A4R2RUC8"/>
<dbReference type="EC" id="6.3.4.20" evidence="8 10"/>
<dbReference type="GO" id="GO:0005524">
    <property type="term" value="F:ATP binding"/>
    <property type="evidence" value="ECO:0007669"/>
    <property type="project" value="UniProtKB-UniRule"/>
</dbReference>
<evidence type="ECO:0000256" key="9">
    <source>
        <dbReference type="ARBA" id="ARBA00047890"/>
    </source>
</evidence>
<feature type="binding site" evidence="10">
    <location>
        <position position="203"/>
    </location>
    <ligand>
        <name>Zn(2+)</name>
        <dbReference type="ChEBI" id="CHEBI:29105"/>
    </ligand>
</feature>
<evidence type="ECO:0000256" key="4">
    <source>
        <dbReference type="ARBA" id="ARBA00022741"/>
    </source>
</evidence>
<reference evidence="11 12" key="1">
    <citation type="submission" date="2019-03" db="EMBL/GenBank/DDBJ databases">
        <title>Genomic Encyclopedia of Type Strains, Phase IV (KMG-IV): sequencing the most valuable type-strain genomes for metagenomic binning, comparative biology and taxonomic classification.</title>
        <authorList>
            <person name="Goeker M."/>
        </authorList>
    </citation>
    <scope>NUCLEOTIDE SEQUENCE [LARGE SCALE GENOMIC DNA]</scope>
    <source>
        <strain evidence="11 12">DSM 46831</strain>
    </source>
</reference>
<evidence type="ECO:0000256" key="10">
    <source>
        <dbReference type="HAMAP-Rule" id="MF_01633"/>
    </source>
</evidence>